<evidence type="ECO:0000256" key="3">
    <source>
        <dbReference type="SAM" id="MobiDB-lite"/>
    </source>
</evidence>
<protein>
    <submittedName>
        <fullName evidence="5">RNA-binding protein</fullName>
    </submittedName>
</protein>
<feature type="region of interest" description="Disordered" evidence="3">
    <location>
        <begin position="147"/>
        <end position="212"/>
    </location>
</feature>
<feature type="domain" description="RRM" evidence="4">
    <location>
        <begin position="257"/>
        <end position="330"/>
    </location>
</feature>
<evidence type="ECO:0000313" key="6">
    <source>
        <dbReference type="Proteomes" id="UP000076874"/>
    </source>
</evidence>
<dbReference type="Pfam" id="PF00076">
    <property type="entry name" value="RRM_1"/>
    <property type="match status" value="2"/>
</dbReference>
<evidence type="ECO:0000313" key="5">
    <source>
        <dbReference type="EMBL" id="OAA55328.1"/>
    </source>
</evidence>
<dbReference type="PANTHER" id="PTHR48025:SF1">
    <property type="entry name" value="RRM DOMAIN-CONTAINING PROTEIN"/>
    <property type="match status" value="1"/>
</dbReference>
<dbReference type="InterPro" id="IPR012677">
    <property type="entry name" value="Nucleotide-bd_a/b_plait_sf"/>
</dbReference>
<feature type="region of interest" description="Disordered" evidence="3">
    <location>
        <begin position="472"/>
        <end position="522"/>
    </location>
</feature>
<feature type="compositionally biased region" description="Basic and acidic residues" evidence="3">
    <location>
        <begin position="480"/>
        <end position="490"/>
    </location>
</feature>
<dbReference type="InterPro" id="IPR035979">
    <property type="entry name" value="RBD_domain_sf"/>
</dbReference>
<dbReference type="FunFam" id="3.30.70.330:FF:000468">
    <property type="entry name" value="Related to single-stranded DNA-binding protein MSSP-1"/>
    <property type="match status" value="1"/>
</dbReference>
<dbReference type="PROSITE" id="PS50102">
    <property type="entry name" value="RRM"/>
    <property type="match status" value="2"/>
</dbReference>
<dbReference type="FunFam" id="3.30.70.330:FF:000323">
    <property type="entry name" value="RNA binding protein MSSP-2"/>
    <property type="match status" value="1"/>
</dbReference>
<dbReference type="GO" id="GO:0003729">
    <property type="term" value="F:mRNA binding"/>
    <property type="evidence" value="ECO:0007669"/>
    <property type="project" value="TreeGrafter"/>
</dbReference>
<gene>
    <name evidence="5" type="ORF">SPI_08423</name>
</gene>
<evidence type="ECO:0000256" key="1">
    <source>
        <dbReference type="ARBA" id="ARBA00022884"/>
    </source>
</evidence>
<evidence type="ECO:0000256" key="2">
    <source>
        <dbReference type="PROSITE-ProRule" id="PRU00176"/>
    </source>
</evidence>
<dbReference type="GO" id="GO:0005634">
    <property type="term" value="C:nucleus"/>
    <property type="evidence" value="ECO:0007669"/>
    <property type="project" value="TreeGrafter"/>
</dbReference>
<reference evidence="5 6" key="1">
    <citation type="journal article" date="2016" name="Genome Biol. Evol.">
        <title>Divergent and convergent evolution of fungal pathogenicity.</title>
        <authorList>
            <person name="Shang Y."/>
            <person name="Xiao G."/>
            <person name="Zheng P."/>
            <person name="Cen K."/>
            <person name="Zhan S."/>
            <person name="Wang C."/>
        </authorList>
    </citation>
    <scope>NUCLEOTIDE SEQUENCE [LARGE SCALE GENOMIC DNA]</scope>
    <source>
        <strain evidence="5 6">RCEF 264</strain>
    </source>
</reference>
<dbReference type="AlphaFoldDB" id="A0A167NAL5"/>
<evidence type="ECO:0000259" key="4">
    <source>
        <dbReference type="PROSITE" id="PS50102"/>
    </source>
</evidence>
<feature type="compositionally biased region" description="Polar residues" evidence="3">
    <location>
        <begin position="156"/>
        <end position="166"/>
    </location>
</feature>
<dbReference type="InterPro" id="IPR000504">
    <property type="entry name" value="RRM_dom"/>
</dbReference>
<accession>A0A167NAL5</accession>
<comment type="caution">
    <text evidence="5">The sequence shown here is derived from an EMBL/GenBank/DDBJ whole genome shotgun (WGS) entry which is preliminary data.</text>
</comment>
<dbReference type="InterPro" id="IPR050502">
    <property type="entry name" value="Euk_RNA-bind_prot"/>
</dbReference>
<name>A0A167NAL5_9HYPO</name>
<dbReference type="PANTHER" id="PTHR48025">
    <property type="entry name" value="OS02G0815200 PROTEIN"/>
    <property type="match status" value="1"/>
</dbReference>
<sequence>MDANNQNRRGGVPPNYINGHVAPPGVGPYPQQAAPVGAAMQMPDDGLGAMINQFGNISLPTGNLAPAGPAIHNLPPGAFVNGPDGSIVFATPYAGSLHPVLAEHAYNAAAYPFPYSTNGYAAAYGPNTMMPFTPGRPVAFGERLPRDVPGLENRRSSYSTSATESAPATPFFGSAADRRSGGTRVASLERSSYTTPSPREAATYMANGPHQKPVAPDPEIERLLMQEPPIPKAVPAVWTEHVKQLEQCLENRIQGNRNVYIRGLHPTTDDALLLQYAERFGEVEQSKAIIDTATGACKGFGFAKFKDVKNSEKCIRGFYRLGYEVGFARESFNARLKAEGDDDSSNLYISNLPKDINESMLNHIFEPFEVISSKILRDSMGNSRGVGFARFETREICERIIENFNGMAVGPDHYAMQVRYADTPAQKELKRITAERRQYRTNEYNIGAYGTHAVGINPSIYAPASWNRRSGGNGGYRKKNGNEADLHSSDDGSADEGATIVDRSVAAEGKSSKSPVPNKSDA</sequence>
<dbReference type="SMART" id="SM00360">
    <property type="entry name" value="RRM"/>
    <property type="match status" value="2"/>
</dbReference>
<dbReference type="EMBL" id="AZHD01000020">
    <property type="protein sequence ID" value="OAA55328.1"/>
    <property type="molecule type" value="Genomic_DNA"/>
</dbReference>
<feature type="compositionally biased region" description="Polar residues" evidence="3">
    <location>
        <begin position="512"/>
        <end position="522"/>
    </location>
</feature>
<dbReference type="Gene3D" id="3.30.70.330">
    <property type="match status" value="2"/>
</dbReference>
<dbReference type="OrthoDB" id="271725at2759"/>
<proteinExistence type="predicted"/>
<dbReference type="SUPFAM" id="SSF54928">
    <property type="entry name" value="RNA-binding domain, RBD"/>
    <property type="match status" value="2"/>
</dbReference>
<keyword evidence="6" id="KW-1185">Reference proteome</keyword>
<keyword evidence="1 2" id="KW-0694">RNA-binding</keyword>
<organism evidence="5 6">
    <name type="scientific">Niveomyces insectorum RCEF 264</name>
    <dbReference type="NCBI Taxonomy" id="1081102"/>
    <lineage>
        <taxon>Eukaryota</taxon>
        <taxon>Fungi</taxon>
        <taxon>Dikarya</taxon>
        <taxon>Ascomycota</taxon>
        <taxon>Pezizomycotina</taxon>
        <taxon>Sordariomycetes</taxon>
        <taxon>Hypocreomycetidae</taxon>
        <taxon>Hypocreales</taxon>
        <taxon>Cordycipitaceae</taxon>
        <taxon>Niveomyces</taxon>
    </lineage>
</organism>
<feature type="domain" description="RRM" evidence="4">
    <location>
        <begin position="345"/>
        <end position="423"/>
    </location>
</feature>
<dbReference type="Proteomes" id="UP000076874">
    <property type="component" value="Unassembled WGS sequence"/>
</dbReference>